<evidence type="ECO:0000313" key="4">
    <source>
        <dbReference type="WBParaSite" id="HPLM_0001753401-mRNA-1"/>
    </source>
</evidence>
<dbReference type="WBParaSite" id="HPLM_0001753401-mRNA-1">
    <property type="protein sequence ID" value="HPLM_0001753401-mRNA-1"/>
    <property type="gene ID" value="HPLM_0001753401"/>
</dbReference>
<keyword evidence="3" id="KW-1185">Reference proteome</keyword>
<reference evidence="2 3" key="2">
    <citation type="submission" date="2018-11" db="EMBL/GenBank/DDBJ databases">
        <authorList>
            <consortium name="Pathogen Informatics"/>
        </authorList>
    </citation>
    <scope>NUCLEOTIDE SEQUENCE [LARGE SCALE GENOMIC DNA]</scope>
    <source>
        <strain evidence="2 3">MHpl1</strain>
    </source>
</reference>
<dbReference type="InterPro" id="IPR051092">
    <property type="entry name" value="FYVE_RhoGEF_PH"/>
</dbReference>
<name>A0A0N4WZY5_HAEPC</name>
<evidence type="ECO:0000313" key="3">
    <source>
        <dbReference type="Proteomes" id="UP000268014"/>
    </source>
</evidence>
<dbReference type="SUPFAM" id="SSF48065">
    <property type="entry name" value="DBL homology domain (DH-domain)"/>
    <property type="match status" value="1"/>
</dbReference>
<dbReference type="OrthoDB" id="9997817at2759"/>
<dbReference type="AlphaFoldDB" id="A0A0N4WZY5"/>
<evidence type="ECO:0000313" key="2">
    <source>
        <dbReference type="EMBL" id="VDO65528.1"/>
    </source>
</evidence>
<dbReference type="EMBL" id="UZAF01020009">
    <property type="protein sequence ID" value="VDO65528.1"/>
    <property type="molecule type" value="Genomic_DNA"/>
</dbReference>
<protein>
    <submittedName>
        <fullName evidence="4">DH domain-containing protein</fullName>
    </submittedName>
</protein>
<dbReference type="Pfam" id="PF00621">
    <property type="entry name" value="RhoGEF"/>
    <property type="match status" value="1"/>
</dbReference>
<reference evidence="4" key="1">
    <citation type="submission" date="2017-02" db="UniProtKB">
        <authorList>
            <consortium name="WormBaseParasite"/>
        </authorList>
    </citation>
    <scope>IDENTIFICATION</scope>
</reference>
<sequence>MYTALVSPWGGSPSLLEETCVEDIKEARIVDCGYMTACDSIAETMLSPGVTDEKFKICQEIYSTERNYIDNLKLLLKVKDVLLERVAKNKPVMEEATIKQIFGKIKAIVDVHQRIIAELEDLIEHFDKKGQNIAEVGDHIYSAVGFI</sequence>
<evidence type="ECO:0000259" key="1">
    <source>
        <dbReference type="PROSITE" id="PS50010"/>
    </source>
</evidence>
<feature type="domain" description="DH" evidence="1">
    <location>
        <begin position="53"/>
        <end position="147"/>
    </location>
</feature>
<accession>A0A0N4WZY5</accession>
<dbReference type="GO" id="GO:0005737">
    <property type="term" value="C:cytoplasm"/>
    <property type="evidence" value="ECO:0007669"/>
    <property type="project" value="TreeGrafter"/>
</dbReference>
<dbReference type="Proteomes" id="UP000268014">
    <property type="component" value="Unassembled WGS sequence"/>
</dbReference>
<dbReference type="Gene3D" id="1.20.900.10">
    <property type="entry name" value="Dbl homology (DH) domain"/>
    <property type="match status" value="1"/>
</dbReference>
<dbReference type="InterPro" id="IPR035899">
    <property type="entry name" value="DBL_dom_sf"/>
</dbReference>
<gene>
    <name evidence="2" type="ORF">HPLM_LOCUS17526</name>
</gene>
<dbReference type="PROSITE" id="PS50010">
    <property type="entry name" value="DH_2"/>
    <property type="match status" value="1"/>
</dbReference>
<dbReference type="PANTHER" id="PTHR12673">
    <property type="entry name" value="FACIOGENITAL DYSPLASIA PROTEIN"/>
    <property type="match status" value="1"/>
</dbReference>
<dbReference type="GO" id="GO:0005085">
    <property type="term" value="F:guanyl-nucleotide exchange factor activity"/>
    <property type="evidence" value="ECO:0007669"/>
    <property type="project" value="InterPro"/>
</dbReference>
<dbReference type="STRING" id="6290.A0A0N4WZY5"/>
<dbReference type="InterPro" id="IPR000219">
    <property type="entry name" value="DH_dom"/>
</dbReference>
<organism evidence="4">
    <name type="scientific">Haemonchus placei</name>
    <name type="common">Barber's pole worm</name>
    <dbReference type="NCBI Taxonomy" id="6290"/>
    <lineage>
        <taxon>Eukaryota</taxon>
        <taxon>Metazoa</taxon>
        <taxon>Ecdysozoa</taxon>
        <taxon>Nematoda</taxon>
        <taxon>Chromadorea</taxon>
        <taxon>Rhabditida</taxon>
        <taxon>Rhabditina</taxon>
        <taxon>Rhabditomorpha</taxon>
        <taxon>Strongyloidea</taxon>
        <taxon>Trichostrongylidae</taxon>
        <taxon>Haemonchus</taxon>
    </lineage>
</organism>
<proteinExistence type="predicted"/>
<dbReference type="PANTHER" id="PTHR12673:SF267">
    <property type="entry name" value="PROTEIN CBG10230"/>
    <property type="match status" value="1"/>
</dbReference>